<name>A0A0A9HHE7_ARUDO</name>
<organism evidence="2">
    <name type="scientific">Arundo donax</name>
    <name type="common">Giant reed</name>
    <name type="synonym">Donax arundinaceus</name>
    <dbReference type="NCBI Taxonomy" id="35708"/>
    <lineage>
        <taxon>Eukaryota</taxon>
        <taxon>Viridiplantae</taxon>
        <taxon>Streptophyta</taxon>
        <taxon>Embryophyta</taxon>
        <taxon>Tracheophyta</taxon>
        <taxon>Spermatophyta</taxon>
        <taxon>Magnoliopsida</taxon>
        <taxon>Liliopsida</taxon>
        <taxon>Poales</taxon>
        <taxon>Poaceae</taxon>
        <taxon>PACMAD clade</taxon>
        <taxon>Arundinoideae</taxon>
        <taxon>Arundineae</taxon>
        <taxon>Arundo</taxon>
    </lineage>
</organism>
<feature type="region of interest" description="Disordered" evidence="1">
    <location>
        <begin position="1"/>
        <end position="39"/>
    </location>
</feature>
<evidence type="ECO:0000313" key="2">
    <source>
        <dbReference type="EMBL" id="JAE35234.1"/>
    </source>
</evidence>
<protein>
    <submittedName>
        <fullName evidence="2">Uncharacterized protein</fullName>
    </submittedName>
</protein>
<reference evidence="2" key="1">
    <citation type="submission" date="2014-09" db="EMBL/GenBank/DDBJ databases">
        <authorList>
            <person name="Magalhaes I.L.F."/>
            <person name="Oliveira U."/>
            <person name="Santos F.R."/>
            <person name="Vidigal T.H.D.A."/>
            <person name="Brescovit A.D."/>
            <person name="Santos A.J."/>
        </authorList>
    </citation>
    <scope>NUCLEOTIDE SEQUENCE</scope>
    <source>
        <tissue evidence="2">Shoot tissue taken approximately 20 cm above the soil surface</tissue>
    </source>
</reference>
<dbReference type="AlphaFoldDB" id="A0A0A9HHE7"/>
<reference evidence="2" key="2">
    <citation type="journal article" date="2015" name="Data Brief">
        <title>Shoot transcriptome of the giant reed, Arundo donax.</title>
        <authorList>
            <person name="Barrero R.A."/>
            <person name="Guerrero F.D."/>
            <person name="Moolhuijzen P."/>
            <person name="Goolsby J.A."/>
            <person name="Tidwell J."/>
            <person name="Bellgard S.E."/>
            <person name="Bellgard M.I."/>
        </authorList>
    </citation>
    <scope>NUCLEOTIDE SEQUENCE</scope>
    <source>
        <tissue evidence="2">Shoot tissue taken approximately 20 cm above the soil surface</tissue>
    </source>
</reference>
<sequence length="39" mass="3699">MPHFLPKHNTQQTMVPPCGGGIASAPATPAGAGSGGGPT</sequence>
<proteinExistence type="predicted"/>
<evidence type="ECO:0000256" key="1">
    <source>
        <dbReference type="SAM" id="MobiDB-lite"/>
    </source>
</evidence>
<accession>A0A0A9HHE7</accession>
<dbReference type="EMBL" id="GBRH01162662">
    <property type="protein sequence ID" value="JAE35234.1"/>
    <property type="molecule type" value="Transcribed_RNA"/>
</dbReference>